<dbReference type="PANTHER" id="PTHR32097:SF3">
    <property type="entry name" value="TELLURITE RESISTANCE PROTEIN"/>
    <property type="match status" value="1"/>
</dbReference>
<dbReference type="InterPro" id="IPR003325">
    <property type="entry name" value="TerD"/>
</dbReference>
<evidence type="ECO:0000313" key="5">
    <source>
        <dbReference type="Proteomes" id="UP000237684"/>
    </source>
</evidence>
<dbReference type="Gene3D" id="2.60.60.30">
    <property type="entry name" value="sav2460 like domains"/>
    <property type="match status" value="1"/>
</dbReference>
<reference evidence="4 5" key="1">
    <citation type="journal article" date="2018" name="Syst. Appl. Microbiol.">
        <title>Abditibacterium utsteinense sp. nov., the first cultivated member of candidate phylum FBP, isolated from ice-free Antarctic soil samples.</title>
        <authorList>
            <person name="Tahon G."/>
            <person name="Tytgat B."/>
            <person name="Lebbe L."/>
            <person name="Carlier A."/>
            <person name="Willems A."/>
        </authorList>
    </citation>
    <scope>NUCLEOTIDE SEQUENCE [LARGE SCALE GENOMIC DNA]</scope>
    <source>
        <strain evidence="4 5">LMG 29911</strain>
    </source>
</reference>
<keyword evidence="5" id="KW-1185">Reference proteome</keyword>
<dbReference type="Proteomes" id="UP000237684">
    <property type="component" value="Unassembled WGS sequence"/>
</dbReference>
<evidence type="ECO:0000256" key="2">
    <source>
        <dbReference type="SAM" id="MobiDB-lite"/>
    </source>
</evidence>
<dbReference type="CDD" id="cd06974">
    <property type="entry name" value="TerD_like"/>
    <property type="match status" value="1"/>
</dbReference>
<keyword evidence="1" id="KW-0778">Tellurium resistance</keyword>
<name>A0A2S8SQ75_9BACT</name>
<feature type="compositionally biased region" description="Pro residues" evidence="2">
    <location>
        <begin position="193"/>
        <end position="208"/>
    </location>
</feature>
<dbReference type="GO" id="GO:0004519">
    <property type="term" value="F:endonuclease activity"/>
    <property type="evidence" value="ECO:0007669"/>
    <property type="project" value="InterPro"/>
</dbReference>
<organism evidence="4 5">
    <name type="scientific">Abditibacterium utsteinense</name>
    <dbReference type="NCBI Taxonomy" id="1960156"/>
    <lineage>
        <taxon>Bacteria</taxon>
        <taxon>Pseudomonadati</taxon>
        <taxon>Abditibacteriota</taxon>
        <taxon>Abditibacteriia</taxon>
        <taxon>Abditibacteriales</taxon>
        <taxon>Abditibacteriaceae</taxon>
        <taxon>Abditibacterium</taxon>
    </lineage>
</organism>
<dbReference type="RefSeq" id="WP_106380936.1">
    <property type="nucleotide sequence ID" value="NZ_NIGF01000018.1"/>
</dbReference>
<proteinExistence type="predicted"/>
<dbReference type="InterPro" id="IPR002711">
    <property type="entry name" value="HNH"/>
</dbReference>
<dbReference type="EMBL" id="NIGF01000018">
    <property type="protein sequence ID" value="PQV62945.1"/>
    <property type="molecule type" value="Genomic_DNA"/>
</dbReference>
<dbReference type="OrthoDB" id="9770340at2"/>
<feature type="compositionally biased region" description="Low complexity" evidence="2">
    <location>
        <begin position="175"/>
        <end position="192"/>
    </location>
</feature>
<dbReference type="SUPFAM" id="SSF158682">
    <property type="entry name" value="TerB-like"/>
    <property type="match status" value="1"/>
</dbReference>
<evidence type="ECO:0000256" key="1">
    <source>
        <dbReference type="ARBA" id="ARBA00022686"/>
    </source>
</evidence>
<accession>A0A2S8SQ75</accession>
<dbReference type="CDD" id="cd00085">
    <property type="entry name" value="HNHc"/>
    <property type="match status" value="1"/>
</dbReference>
<dbReference type="InterPro" id="IPR051324">
    <property type="entry name" value="Stress/Tellurium_Resist"/>
</dbReference>
<evidence type="ECO:0000259" key="3">
    <source>
        <dbReference type="SMART" id="SM00507"/>
    </source>
</evidence>
<gene>
    <name evidence="4" type="ORF">B1R32_11842</name>
</gene>
<evidence type="ECO:0000313" key="4">
    <source>
        <dbReference type="EMBL" id="PQV62945.1"/>
    </source>
</evidence>
<dbReference type="GO" id="GO:0046690">
    <property type="term" value="P:response to tellurium ion"/>
    <property type="evidence" value="ECO:0007669"/>
    <property type="project" value="UniProtKB-KW"/>
</dbReference>
<dbReference type="InParanoid" id="A0A2S8SQ75"/>
<feature type="domain" description="HNH nuclease" evidence="3">
    <location>
        <begin position="486"/>
        <end position="536"/>
    </location>
</feature>
<dbReference type="Pfam" id="PF02342">
    <property type="entry name" value="TerD"/>
    <property type="match status" value="1"/>
</dbReference>
<dbReference type="AlphaFoldDB" id="A0A2S8SQ75"/>
<dbReference type="Pfam" id="PF01844">
    <property type="entry name" value="HNH"/>
    <property type="match status" value="1"/>
</dbReference>
<dbReference type="InterPro" id="IPR003615">
    <property type="entry name" value="HNH_nuc"/>
</dbReference>
<protein>
    <submittedName>
        <fullName evidence="4">Stress response protein SCP2</fullName>
    </submittedName>
</protein>
<sequence length="542" mass="59691">MITLARGQKIKLSEVTSSLQLRAQIAAQGAGLSFDFSCFGLDENGKLSDDRYFVFYNQKASPEGALKLQSDGIFTLDLARLPKSIQKLVFVATIDGNGTMANLSRGALSFFVESKEIARFEFQGRDFGTEKAIMVAEIYLKDVWRLAAVGQGFAEGLGAILKRFGGREIEETPVSPVVSSSAQNPMVPARTSPAPPVRVAPPSAPPTPRSSNQAENCCIRCGKNEGFLGQWLGINGLDRSTRRCQSCESEIKVAFARLRGDFEQAWQSGVLSTSLWGALWTRFESARSGTSRTQALEFLRPDALRFMERLVTMAASDGVITPAEESYVRQICTFLELPTETQSPFLSRLEHVKKTAAIREGHLPRVEPGDNHLDAGEICHLYLAATYHKVNARPTSQISGRLMATSKKLVFLSPVGGTVIQWKNIMTARATSDTLYLDLATRSGHGAYQVSDPQWCEAVVTALTRMAKRQLLSPQSDNPTRHISQDVKNAVWQRDGGRCVQCRANTYLEFDHEIPFSRGGANTLDNVQLLCRKCNGEKGDRI</sequence>
<dbReference type="Gene3D" id="1.10.30.50">
    <property type="match status" value="1"/>
</dbReference>
<feature type="region of interest" description="Disordered" evidence="2">
    <location>
        <begin position="175"/>
        <end position="213"/>
    </location>
</feature>
<dbReference type="InterPro" id="IPR029024">
    <property type="entry name" value="TerB-like"/>
</dbReference>
<dbReference type="GO" id="GO:0008270">
    <property type="term" value="F:zinc ion binding"/>
    <property type="evidence" value="ECO:0007669"/>
    <property type="project" value="InterPro"/>
</dbReference>
<comment type="caution">
    <text evidence="4">The sequence shown here is derived from an EMBL/GenBank/DDBJ whole genome shotgun (WGS) entry which is preliminary data.</text>
</comment>
<dbReference type="GO" id="GO:0003676">
    <property type="term" value="F:nucleic acid binding"/>
    <property type="evidence" value="ECO:0007669"/>
    <property type="project" value="InterPro"/>
</dbReference>
<dbReference type="PANTHER" id="PTHR32097">
    <property type="entry name" value="CAMP-BINDING PROTEIN 1-RELATED"/>
    <property type="match status" value="1"/>
</dbReference>
<dbReference type="SMART" id="SM00507">
    <property type="entry name" value="HNHc"/>
    <property type="match status" value="1"/>
</dbReference>